<feature type="domain" description="AAA-ATPase-like" evidence="1">
    <location>
        <begin position="8"/>
        <end position="238"/>
    </location>
</feature>
<accession>A0A9X5C7S9</accession>
<proteinExistence type="predicted"/>
<dbReference type="Pfam" id="PF08011">
    <property type="entry name" value="PDDEXK_9"/>
    <property type="match status" value="1"/>
</dbReference>
<gene>
    <name evidence="2" type="ORF">FMM80_10900</name>
</gene>
<dbReference type="InterPro" id="IPR012547">
    <property type="entry name" value="PDDEXK_9"/>
</dbReference>
<dbReference type="EMBL" id="VIRB01000063">
    <property type="protein sequence ID" value="NDO69163.1"/>
    <property type="molecule type" value="Genomic_DNA"/>
</dbReference>
<dbReference type="PANTHER" id="PTHR34825:SF1">
    <property type="entry name" value="AAA-ATPASE-LIKE DOMAIN-CONTAINING PROTEIN"/>
    <property type="match status" value="1"/>
</dbReference>
<evidence type="ECO:0000313" key="2">
    <source>
        <dbReference type="EMBL" id="NDO69163.1"/>
    </source>
</evidence>
<dbReference type="Proteomes" id="UP000474104">
    <property type="component" value="Unassembled WGS sequence"/>
</dbReference>
<dbReference type="Pfam" id="PF09820">
    <property type="entry name" value="AAA-ATPase_like"/>
    <property type="match status" value="1"/>
</dbReference>
<organism evidence="2 3">
    <name type="scientific">Schaedlerella arabinosiphila</name>
    <dbReference type="NCBI Taxonomy" id="2044587"/>
    <lineage>
        <taxon>Bacteria</taxon>
        <taxon>Bacillati</taxon>
        <taxon>Bacillota</taxon>
        <taxon>Clostridia</taxon>
        <taxon>Lachnospirales</taxon>
        <taxon>Lachnospiraceae</taxon>
        <taxon>Schaedlerella</taxon>
    </lineage>
</organism>
<sequence>MKQKNVLPIGIENFEEMLKSGYYYVDKTMFIKELLDLKGKVNLFTRPRRFGKTLNLSMLRYFFEDTGDAGKNVRNKELFRNLKIMDAGEKYTGQMGMYPVINLTLKSAKQPVFESSYSKMKLEIADEFKRHSYILESDKIDDDAKSLYHKIANGTAEYDDYSGALKFLSKCLYEAAGKKTVILLDEYDVPLENAYFRGFYEQMADFIRSLFESALKTNDFLRFAVITGCLRISKESIFTGLNHLNIISVLDKKYSEHFGFTEPEVLQMMKYYQVEKRFSAMKEWYDGYRFGSVEVYNPWSVIKFLYDLCSDINAFPHPYWINTSSNDIIKDLIVRADRETKGQIEVLLSGKTLDIQVHEEVTYEDMRGSSENLWNFLYFTGYLTKESEYFKDKYIFLKVRIPNTEVMTIYENTILNWMKEMIKKENYHDLYRAMEEGNAERVRDILNGQLFSTISFFDNAENLPTGKATTKSSKRQNSSVCFYHGFLTCILSQSENYFVKSNRESGKGRSDIMIKSPSLRGRSFVVEVKVSACIDDLEDDAEKALQQIYEKDYKEELRSEGYKKIDCYGISFFRKDCEVRFGAD</sequence>
<dbReference type="InterPro" id="IPR018631">
    <property type="entry name" value="AAA-ATPase-like_dom"/>
</dbReference>
<dbReference type="AlphaFoldDB" id="A0A9X5C7S9"/>
<protein>
    <submittedName>
        <fullName evidence="2">AAA family ATPase</fullName>
    </submittedName>
</protein>
<evidence type="ECO:0000313" key="3">
    <source>
        <dbReference type="Proteomes" id="UP000474104"/>
    </source>
</evidence>
<dbReference type="PANTHER" id="PTHR34825">
    <property type="entry name" value="CONSERVED PROTEIN, WITH A WEAK D-GALACTARATE DEHYDRATASE/ALTRONATE HYDROLASE DOMAIN"/>
    <property type="match status" value="1"/>
</dbReference>
<comment type="caution">
    <text evidence="2">The sequence shown here is derived from an EMBL/GenBank/DDBJ whole genome shotgun (WGS) entry which is preliminary data.</text>
</comment>
<reference evidence="2 3" key="1">
    <citation type="submission" date="2019-07" db="EMBL/GenBank/DDBJ databases">
        <title>Draft genome sequences of 15 bacterial species constituting the stable defined intestinal microbiota of the GM15 gnotobiotic mouse model.</title>
        <authorList>
            <person name="Elie C."/>
            <person name="Mathieu A."/>
            <person name="Saliou A."/>
            <person name="Darnaud M."/>
            <person name="Leulier F."/>
            <person name="Tamellini A."/>
        </authorList>
    </citation>
    <scope>NUCLEOTIDE SEQUENCE [LARGE SCALE GENOMIC DNA]</scope>
    <source>
        <strain evidence="3">ASF 502</strain>
    </source>
</reference>
<evidence type="ECO:0000259" key="1">
    <source>
        <dbReference type="Pfam" id="PF09820"/>
    </source>
</evidence>
<name>A0A9X5C7S9_9FIRM</name>